<dbReference type="Proteomes" id="UP000298138">
    <property type="component" value="Unassembled WGS sequence"/>
</dbReference>
<name>A0A4V3SIV2_9PEZI</name>
<proteinExistence type="predicted"/>
<evidence type="ECO:0000313" key="3">
    <source>
        <dbReference type="Proteomes" id="UP000298138"/>
    </source>
</evidence>
<protein>
    <submittedName>
        <fullName evidence="2">Uncharacterized protein</fullName>
    </submittedName>
</protein>
<keyword evidence="3" id="KW-1185">Reference proteome</keyword>
<sequence length="75" mass="8194">MTRPTTQTLTIMITTTTTKPTPRAFPAPPLRPSEPLLGYRLPNNYVSAGSRLKPPPPHEPLNMDMDLLSPSLPGT</sequence>
<evidence type="ECO:0000256" key="1">
    <source>
        <dbReference type="SAM" id="MobiDB-lite"/>
    </source>
</evidence>
<gene>
    <name evidence="2" type="ORF">EX30DRAFT_249852</name>
</gene>
<accession>A0A4V3SIV2</accession>
<organism evidence="2 3">
    <name type="scientific">Ascodesmis nigricans</name>
    <dbReference type="NCBI Taxonomy" id="341454"/>
    <lineage>
        <taxon>Eukaryota</taxon>
        <taxon>Fungi</taxon>
        <taxon>Dikarya</taxon>
        <taxon>Ascomycota</taxon>
        <taxon>Pezizomycotina</taxon>
        <taxon>Pezizomycetes</taxon>
        <taxon>Pezizales</taxon>
        <taxon>Ascodesmidaceae</taxon>
        <taxon>Ascodesmis</taxon>
    </lineage>
</organism>
<feature type="region of interest" description="Disordered" evidence="1">
    <location>
        <begin position="16"/>
        <end position="75"/>
    </location>
</feature>
<dbReference type="AlphaFoldDB" id="A0A4V3SIV2"/>
<dbReference type="InParanoid" id="A0A4V3SIV2"/>
<reference evidence="2 3" key="1">
    <citation type="submission" date="2019-04" db="EMBL/GenBank/DDBJ databases">
        <title>Comparative genomics and transcriptomics to analyze fruiting body development in filamentous ascomycetes.</title>
        <authorList>
            <consortium name="DOE Joint Genome Institute"/>
            <person name="Lutkenhaus R."/>
            <person name="Traeger S."/>
            <person name="Breuer J."/>
            <person name="Kuo A."/>
            <person name="Lipzen A."/>
            <person name="Pangilinan J."/>
            <person name="Dilworth D."/>
            <person name="Sandor L."/>
            <person name="Poggeler S."/>
            <person name="Barry K."/>
            <person name="Grigoriev I.V."/>
            <person name="Nowrousian M."/>
        </authorList>
    </citation>
    <scope>NUCLEOTIDE SEQUENCE [LARGE SCALE GENOMIC DNA]</scope>
    <source>
        <strain evidence="2 3">CBS 389.68</strain>
    </source>
</reference>
<dbReference type="EMBL" id="ML220118">
    <property type="protein sequence ID" value="TGZ81595.1"/>
    <property type="molecule type" value="Genomic_DNA"/>
</dbReference>
<feature type="compositionally biased region" description="Pro residues" evidence="1">
    <location>
        <begin position="23"/>
        <end position="32"/>
    </location>
</feature>
<evidence type="ECO:0000313" key="2">
    <source>
        <dbReference type="EMBL" id="TGZ81595.1"/>
    </source>
</evidence>